<organism evidence="6 7">
    <name type="scientific">Stackebrandtia albiflava</name>
    <dbReference type="NCBI Taxonomy" id="406432"/>
    <lineage>
        <taxon>Bacteria</taxon>
        <taxon>Bacillati</taxon>
        <taxon>Actinomycetota</taxon>
        <taxon>Actinomycetes</taxon>
        <taxon>Glycomycetales</taxon>
        <taxon>Glycomycetaceae</taxon>
        <taxon>Stackebrandtia</taxon>
    </lineage>
</organism>
<evidence type="ECO:0000256" key="1">
    <source>
        <dbReference type="ARBA" id="ARBA00009381"/>
    </source>
</evidence>
<dbReference type="RefSeq" id="WP_147140357.1">
    <property type="nucleotide sequence ID" value="NZ_BAABIJ010000002.1"/>
</dbReference>
<dbReference type="InterPro" id="IPR051792">
    <property type="entry name" value="GGT_bact"/>
</dbReference>
<dbReference type="PRINTS" id="PR01210">
    <property type="entry name" value="GGTRANSPTASE"/>
</dbReference>
<dbReference type="PANTHER" id="PTHR43199:SF1">
    <property type="entry name" value="GLUTATHIONE HYDROLASE PROENZYME"/>
    <property type="match status" value="1"/>
</dbReference>
<accession>A0A562V4T0</accession>
<feature type="compositionally biased region" description="Basic residues" evidence="5">
    <location>
        <begin position="470"/>
        <end position="480"/>
    </location>
</feature>
<evidence type="ECO:0000256" key="2">
    <source>
        <dbReference type="ARBA" id="ARBA00022679"/>
    </source>
</evidence>
<dbReference type="PANTHER" id="PTHR43199">
    <property type="entry name" value="GLUTATHIONE HYDROLASE"/>
    <property type="match status" value="1"/>
</dbReference>
<feature type="compositionally biased region" description="Basic and acidic residues" evidence="5">
    <location>
        <begin position="489"/>
        <end position="499"/>
    </location>
</feature>
<reference evidence="6 7" key="1">
    <citation type="journal article" date="2013" name="Stand. Genomic Sci.">
        <title>Genomic Encyclopedia of Type Strains, Phase I: The one thousand microbial genomes (KMG-I) project.</title>
        <authorList>
            <person name="Kyrpides N.C."/>
            <person name="Woyke T."/>
            <person name="Eisen J.A."/>
            <person name="Garrity G."/>
            <person name="Lilburn T.G."/>
            <person name="Beck B.J."/>
            <person name="Whitman W.B."/>
            <person name="Hugenholtz P."/>
            <person name="Klenk H.P."/>
        </authorList>
    </citation>
    <scope>NUCLEOTIDE SEQUENCE [LARGE SCALE GENOMIC DNA]</scope>
    <source>
        <strain evidence="6 7">DSM 45044</strain>
    </source>
</reference>
<dbReference type="GO" id="GO:0016740">
    <property type="term" value="F:transferase activity"/>
    <property type="evidence" value="ECO:0007669"/>
    <property type="project" value="UniProtKB-KW"/>
</dbReference>
<keyword evidence="7" id="KW-1185">Reference proteome</keyword>
<feature type="compositionally biased region" description="Basic and acidic residues" evidence="5">
    <location>
        <begin position="454"/>
        <end position="469"/>
    </location>
</feature>
<dbReference type="InterPro" id="IPR043137">
    <property type="entry name" value="GGT_ssub_C"/>
</dbReference>
<sequence>MSNAGVAAGHPATVEAGVAVLADGGTAADAAIAAVLTSCVAETVMTGLGGGGFATYYDAKSRQVSCLDFFVSTPGLDPPATVAPVRPIDVDFGGMPLEFAVGAASVAVPGVPAGCRELHHRFGRLPWRRLIAPAIAIAERGAPLLARHAAALPALAAALLPGDGGRAYAPDGKPLTAGRLVRHPGLADTLRALAETGTADFYHGDTAARLVAAVRAEGGALSAADLAAYRPRWLPVTAVDFGGRRVIGRRDRADTVGTLGRLAALSGVDAAKRPVMLAEALSSRPDASPGDTTNISVLDAAGNACAVTTTLGVGSGVWPSGTGVHLNSMLGEGELRDAGVGVGDRMHSMMCPSVVLRPGADAVELAIGAAGASRIRTALVHTLVRHLLDGEPIDAAIAADRWHVVGRRVICEAPLPGRAEVDLRRAGYRVTHWHGDAHYFGGVSAIGPAGGAGDPRRDGCVGTPSDDRSRRVRPRLARRRATSDTAAPEPRRADSPHGR</sequence>
<evidence type="ECO:0000256" key="3">
    <source>
        <dbReference type="ARBA" id="ARBA00022801"/>
    </source>
</evidence>
<dbReference type="InterPro" id="IPR029055">
    <property type="entry name" value="Ntn_hydrolases_N"/>
</dbReference>
<evidence type="ECO:0000256" key="5">
    <source>
        <dbReference type="SAM" id="MobiDB-lite"/>
    </source>
</evidence>
<keyword evidence="3 6" id="KW-0378">Hydrolase</keyword>
<feature type="region of interest" description="Disordered" evidence="5">
    <location>
        <begin position="451"/>
        <end position="499"/>
    </location>
</feature>
<dbReference type="GO" id="GO:0016787">
    <property type="term" value="F:hydrolase activity"/>
    <property type="evidence" value="ECO:0007669"/>
    <property type="project" value="UniProtKB-KW"/>
</dbReference>
<keyword evidence="2" id="KW-0808">Transferase</keyword>
<evidence type="ECO:0000256" key="4">
    <source>
        <dbReference type="ARBA" id="ARBA00023145"/>
    </source>
</evidence>
<dbReference type="Pfam" id="PF01019">
    <property type="entry name" value="G_glu_transpept"/>
    <property type="match status" value="2"/>
</dbReference>
<comment type="caution">
    <text evidence="6">The sequence shown here is derived from an EMBL/GenBank/DDBJ whole genome shotgun (WGS) entry which is preliminary data.</text>
</comment>
<name>A0A562V4T0_9ACTN</name>
<dbReference type="Proteomes" id="UP000321617">
    <property type="component" value="Unassembled WGS sequence"/>
</dbReference>
<dbReference type="AlphaFoldDB" id="A0A562V4T0"/>
<protein>
    <submittedName>
        <fullName evidence="6">Gamma-glutamyltranspeptidase/glutathione hydrolase</fullName>
    </submittedName>
</protein>
<evidence type="ECO:0000313" key="7">
    <source>
        <dbReference type="Proteomes" id="UP000321617"/>
    </source>
</evidence>
<dbReference type="OrthoDB" id="9781342at2"/>
<dbReference type="Gene3D" id="3.60.20.40">
    <property type="match status" value="1"/>
</dbReference>
<keyword evidence="4" id="KW-0865">Zymogen</keyword>
<gene>
    <name evidence="6" type="ORF">LX16_3661</name>
</gene>
<comment type="similarity">
    <text evidence="1">Belongs to the gamma-glutamyltransferase family.</text>
</comment>
<dbReference type="SUPFAM" id="SSF56235">
    <property type="entry name" value="N-terminal nucleophile aminohydrolases (Ntn hydrolases)"/>
    <property type="match status" value="1"/>
</dbReference>
<evidence type="ECO:0000313" key="6">
    <source>
        <dbReference type="EMBL" id="TWJ12894.1"/>
    </source>
</evidence>
<dbReference type="EMBL" id="VLLL01000006">
    <property type="protein sequence ID" value="TWJ12894.1"/>
    <property type="molecule type" value="Genomic_DNA"/>
</dbReference>
<proteinExistence type="inferred from homology"/>